<name>A0A8J2WB58_9NEOP</name>
<dbReference type="AlphaFoldDB" id="A0A8J2WB58"/>
<dbReference type="Proteomes" id="UP000789524">
    <property type="component" value="Unassembled WGS sequence"/>
</dbReference>
<gene>
    <name evidence="1" type="ORF">DCHRY22_LOCUS15550</name>
</gene>
<comment type="caution">
    <text evidence="1">The sequence shown here is derived from an EMBL/GenBank/DDBJ whole genome shotgun (WGS) entry which is preliminary data.</text>
</comment>
<sequence length="155" mass="16787">MLSQVMDVNLSEATRSHRLIEVILNSPGRNTDRNAFARLVSPGRGNNFLITCILTAAVKEPGGQGVGCVGAAARPRRHSTAARSPPPGAVSHLTRCHISERRPARAWSLLACSSHPSPSPSTLRLSQRDTDYRFLVLPDNRLIINATFADTDPLV</sequence>
<keyword evidence="2" id="KW-1185">Reference proteome</keyword>
<proteinExistence type="predicted"/>
<reference evidence="1" key="1">
    <citation type="submission" date="2021-09" db="EMBL/GenBank/DDBJ databases">
        <authorList>
            <person name="Martin H S."/>
        </authorList>
    </citation>
    <scope>NUCLEOTIDE SEQUENCE</scope>
</reference>
<evidence type="ECO:0000313" key="2">
    <source>
        <dbReference type="Proteomes" id="UP000789524"/>
    </source>
</evidence>
<accession>A0A8J2WB58</accession>
<dbReference type="OrthoDB" id="10569082at2759"/>
<dbReference type="EMBL" id="CAKASE010000083">
    <property type="protein sequence ID" value="CAG9585057.1"/>
    <property type="molecule type" value="Genomic_DNA"/>
</dbReference>
<organism evidence="1 2">
    <name type="scientific">Danaus chrysippus</name>
    <name type="common">African queen</name>
    <dbReference type="NCBI Taxonomy" id="151541"/>
    <lineage>
        <taxon>Eukaryota</taxon>
        <taxon>Metazoa</taxon>
        <taxon>Ecdysozoa</taxon>
        <taxon>Arthropoda</taxon>
        <taxon>Hexapoda</taxon>
        <taxon>Insecta</taxon>
        <taxon>Pterygota</taxon>
        <taxon>Neoptera</taxon>
        <taxon>Endopterygota</taxon>
        <taxon>Lepidoptera</taxon>
        <taxon>Glossata</taxon>
        <taxon>Ditrysia</taxon>
        <taxon>Papilionoidea</taxon>
        <taxon>Nymphalidae</taxon>
        <taxon>Danainae</taxon>
        <taxon>Danaini</taxon>
        <taxon>Danaina</taxon>
        <taxon>Danaus</taxon>
        <taxon>Anosia</taxon>
    </lineage>
</organism>
<protein>
    <submittedName>
        <fullName evidence="1">(African queen) hypothetical protein</fullName>
    </submittedName>
</protein>
<evidence type="ECO:0000313" key="1">
    <source>
        <dbReference type="EMBL" id="CAG9585057.1"/>
    </source>
</evidence>